<comment type="caution">
    <text evidence="2">The sequence shown here is derived from an EMBL/GenBank/DDBJ whole genome shotgun (WGS) entry which is preliminary data.</text>
</comment>
<reference evidence="2 3" key="1">
    <citation type="submission" date="2015-10" db="EMBL/GenBank/DDBJ databases">
        <title>Mycobacterium gordonae draft genome assembly.</title>
        <authorList>
            <person name="Ustinova V."/>
            <person name="Smirnova T."/>
            <person name="Blagodatskikh K."/>
            <person name="Varlamov D."/>
            <person name="Larionova E."/>
            <person name="Chernousova L."/>
        </authorList>
    </citation>
    <scope>NUCLEOTIDE SEQUENCE [LARGE SCALE GENOMIC DNA]</scope>
    <source>
        <strain evidence="2 3">CTRI 14-8773</strain>
    </source>
</reference>
<organism evidence="2 3">
    <name type="scientific">Mycobacterium gordonae</name>
    <dbReference type="NCBI Taxonomy" id="1778"/>
    <lineage>
        <taxon>Bacteria</taxon>
        <taxon>Bacillati</taxon>
        <taxon>Actinomycetota</taxon>
        <taxon>Actinomycetes</taxon>
        <taxon>Mycobacteriales</taxon>
        <taxon>Mycobacteriaceae</taxon>
        <taxon>Mycobacterium</taxon>
    </lineage>
</organism>
<accession>A0A0Q2Q6E3</accession>
<name>A0A0Q2Q6E3_MYCGO</name>
<sequence>MSIFSTLRALADLACDIGPALRRFAAPVPDDADPYSERLARAHAELPGADCGLGEADECLCDPGGGLSCDTCSSIADIGAEALTEQLGVESIFRSGGQTSEMGPRPKLSVARPPSAADEPAFIAWLASVDARLAAIQNHLTSAAPGATFTPDAAPESPAPPVPEAGAGQPGLPWCAAEMRQVADILATTDSPFALGYANDLRAAAATHSATLGQDPASVHDRTMRQRHNEGRGQ</sequence>
<gene>
    <name evidence="2" type="ORF">AO501_25090</name>
</gene>
<evidence type="ECO:0000256" key="1">
    <source>
        <dbReference type="SAM" id="MobiDB-lite"/>
    </source>
</evidence>
<evidence type="ECO:0000313" key="2">
    <source>
        <dbReference type="EMBL" id="KQH75557.1"/>
    </source>
</evidence>
<dbReference type="AlphaFoldDB" id="A0A0Q2Q6E3"/>
<dbReference type="RefSeq" id="WP_055581411.1">
    <property type="nucleotide sequence ID" value="NZ_LKTM01000372.1"/>
</dbReference>
<dbReference type="Proteomes" id="UP000051677">
    <property type="component" value="Unassembled WGS sequence"/>
</dbReference>
<evidence type="ECO:0000313" key="3">
    <source>
        <dbReference type="Proteomes" id="UP000051677"/>
    </source>
</evidence>
<feature type="compositionally biased region" description="Basic and acidic residues" evidence="1">
    <location>
        <begin position="218"/>
        <end position="234"/>
    </location>
</feature>
<dbReference type="EMBL" id="LKTM01000372">
    <property type="protein sequence ID" value="KQH75557.1"/>
    <property type="molecule type" value="Genomic_DNA"/>
</dbReference>
<feature type="region of interest" description="Disordered" evidence="1">
    <location>
        <begin position="146"/>
        <end position="170"/>
    </location>
</feature>
<protein>
    <submittedName>
        <fullName evidence="2">Uncharacterized protein</fullName>
    </submittedName>
</protein>
<proteinExistence type="predicted"/>
<feature type="region of interest" description="Disordered" evidence="1">
    <location>
        <begin position="208"/>
        <end position="234"/>
    </location>
</feature>